<protein>
    <submittedName>
        <fullName evidence="1">Uncharacterized protein</fullName>
    </submittedName>
</protein>
<reference evidence="1" key="1">
    <citation type="submission" date="2021-01" db="EMBL/GenBank/DDBJ databases">
        <authorList>
            <person name="Corre E."/>
            <person name="Pelletier E."/>
            <person name="Niang G."/>
            <person name="Scheremetjew M."/>
            <person name="Finn R."/>
            <person name="Kale V."/>
            <person name="Holt S."/>
            <person name="Cochrane G."/>
            <person name="Meng A."/>
            <person name="Brown T."/>
            <person name="Cohen L."/>
        </authorList>
    </citation>
    <scope>NUCLEOTIDE SEQUENCE</scope>
    <source>
        <strain evidence="1">SAG 36.94</strain>
    </source>
</reference>
<dbReference type="GO" id="GO:0032456">
    <property type="term" value="P:endocytic recycling"/>
    <property type="evidence" value="ECO:0007669"/>
    <property type="project" value="TreeGrafter"/>
</dbReference>
<dbReference type="GO" id="GO:0019905">
    <property type="term" value="F:syntaxin binding"/>
    <property type="evidence" value="ECO:0007669"/>
    <property type="project" value="TreeGrafter"/>
</dbReference>
<dbReference type="InterPro" id="IPR007258">
    <property type="entry name" value="Vps52"/>
</dbReference>
<organism evidence="1">
    <name type="scientific">Compsopogon caeruleus</name>
    <dbReference type="NCBI Taxonomy" id="31354"/>
    <lineage>
        <taxon>Eukaryota</taxon>
        <taxon>Rhodophyta</taxon>
        <taxon>Compsopogonophyceae</taxon>
        <taxon>Compsopogonales</taxon>
        <taxon>Compsopogonaceae</taxon>
        <taxon>Compsopogon</taxon>
    </lineage>
</organism>
<dbReference type="PANTHER" id="PTHR14190">
    <property type="entry name" value="SUPPRESSOR OF ACTIN MUTATIONS 2/VACUOLAR PROTEIN SORTING 52"/>
    <property type="match status" value="1"/>
</dbReference>
<proteinExistence type="predicted"/>
<dbReference type="GO" id="GO:0006896">
    <property type="term" value="P:Golgi to vacuole transport"/>
    <property type="evidence" value="ECO:0007669"/>
    <property type="project" value="TreeGrafter"/>
</dbReference>
<evidence type="ECO:0000313" key="1">
    <source>
        <dbReference type="EMBL" id="CAD9234158.1"/>
    </source>
</evidence>
<dbReference type="GO" id="GO:0042147">
    <property type="term" value="P:retrograde transport, endosome to Golgi"/>
    <property type="evidence" value="ECO:0007669"/>
    <property type="project" value="TreeGrafter"/>
</dbReference>
<dbReference type="AlphaFoldDB" id="A0A7S1XEE4"/>
<accession>A0A7S1XEE4</accession>
<sequence length="103" mass="12236">MTVLAGFIVPDSQRSRLRSILREYSANWKVSLEHIRQAVRREFPNFRNGEVVLKRLLTQLLINHRKVESEIDHIDSQLRREMVPSASLVFEIRRSTEEFEFRG</sequence>
<gene>
    <name evidence="1" type="ORF">CCAE0312_LOCUS6246</name>
</gene>
<dbReference type="PANTHER" id="PTHR14190:SF7">
    <property type="entry name" value="VACUOLAR PROTEIN SORTING-ASSOCIATED PROTEIN 52 HOMOLOG"/>
    <property type="match status" value="1"/>
</dbReference>
<dbReference type="GO" id="GO:0005829">
    <property type="term" value="C:cytosol"/>
    <property type="evidence" value="ECO:0007669"/>
    <property type="project" value="GOC"/>
</dbReference>
<dbReference type="EMBL" id="HBGH01011263">
    <property type="protein sequence ID" value="CAD9234158.1"/>
    <property type="molecule type" value="Transcribed_RNA"/>
</dbReference>
<dbReference type="GO" id="GO:0000938">
    <property type="term" value="C:GARP complex"/>
    <property type="evidence" value="ECO:0007669"/>
    <property type="project" value="TreeGrafter"/>
</dbReference>
<name>A0A7S1XEE4_9RHOD</name>